<proteinExistence type="predicted"/>
<dbReference type="EMBL" id="JATAAI010000014">
    <property type="protein sequence ID" value="KAK1740980.1"/>
    <property type="molecule type" value="Genomic_DNA"/>
</dbReference>
<evidence type="ECO:0000256" key="2">
    <source>
        <dbReference type="SAM" id="Phobius"/>
    </source>
</evidence>
<keyword evidence="4" id="KW-1185">Reference proteome</keyword>
<reference evidence="3" key="1">
    <citation type="submission" date="2023-06" db="EMBL/GenBank/DDBJ databases">
        <title>Survivors Of The Sea: Transcriptome response of Skeletonema marinoi to long-term dormancy.</title>
        <authorList>
            <person name="Pinder M.I.M."/>
            <person name="Kourtchenko O."/>
            <person name="Robertson E.K."/>
            <person name="Larsson T."/>
            <person name="Maumus F."/>
            <person name="Osuna-Cruz C.M."/>
            <person name="Vancaester E."/>
            <person name="Stenow R."/>
            <person name="Vandepoele K."/>
            <person name="Ploug H."/>
            <person name="Bruchert V."/>
            <person name="Godhe A."/>
            <person name="Topel M."/>
        </authorList>
    </citation>
    <scope>NUCLEOTIDE SEQUENCE</scope>
    <source>
        <strain evidence="3">R05AC</strain>
    </source>
</reference>
<keyword evidence="2" id="KW-0812">Transmembrane</keyword>
<evidence type="ECO:0000256" key="1">
    <source>
        <dbReference type="SAM" id="MobiDB-lite"/>
    </source>
</evidence>
<comment type="caution">
    <text evidence="3">The sequence shown here is derived from an EMBL/GenBank/DDBJ whole genome shotgun (WGS) entry which is preliminary data.</text>
</comment>
<feature type="transmembrane region" description="Helical" evidence="2">
    <location>
        <begin position="223"/>
        <end position="241"/>
    </location>
</feature>
<evidence type="ECO:0000313" key="4">
    <source>
        <dbReference type="Proteomes" id="UP001224775"/>
    </source>
</evidence>
<organism evidence="3 4">
    <name type="scientific">Skeletonema marinoi</name>
    <dbReference type="NCBI Taxonomy" id="267567"/>
    <lineage>
        <taxon>Eukaryota</taxon>
        <taxon>Sar</taxon>
        <taxon>Stramenopiles</taxon>
        <taxon>Ochrophyta</taxon>
        <taxon>Bacillariophyta</taxon>
        <taxon>Coscinodiscophyceae</taxon>
        <taxon>Thalassiosirophycidae</taxon>
        <taxon>Thalassiosirales</taxon>
        <taxon>Skeletonemataceae</taxon>
        <taxon>Skeletonema</taxon>
        <taxon>Skeletonema marinoi-dohrnii complex</taxon>
    </lineage>
</organism>
<gene>
    <name evidence="3" type="ORF">QTG54_008232</name>
</gene>
<feature type="region of interest" description="Disordered" evidence="1">
    <location>
        <begin position="261"/>
        <end position="281"/>
    </location>
</feature>
<keyword evidence="2" id="KW-1133">Transmembrane helix</keyword>
<evidence type="ECO:0000313" key="3">
    <source>
        <dbReference type="EMBL" id="KAK1740980.1"/>
    </source>
</evidence>
<sequence>MNHLVALVTADFPYATETLCLFMAIQGAMTVRKGANSKKSMNWFHAFLKSTLTAYSGAAFTNMFMGRPTAMFSNDIFFGACVIGFVIVNYLPMDIGYHFFNTFLGEALYTVFSQVFRMGGVTGFSDAAYAAFKDTPSVWYPTPIFGPILFPVALGNMGGFFMKGFDAYLEKGMPWLFQQALASATFYHFYAHDAEGAGVVKPLGIAFMTLMGADEKEREDDVLFAKVIVGIFMLVMAVVRMPQFLGPSYSPFTALGGMMKSKKSKKVNVAPKSRKNKAKKQ</sequence>
<feature type="transmembrane region" description="Helical" evidence="2">
    <location>
        <begin position="144"/>
        <end position="162"/>
    </location>
</feature>
<protein>
    <submittedName>
        <fullName evidence="3">Uncharacterized protein</fullName>
    </submittedName>
</protein>
<accession>A0AAD8Y8I4</accession>
<keyword evidence="2" id="KW-0472">Membrane</keyword>
<feature type="transmembrane region" description="Helical" evidence="2">
    <location>
        <begin position="71"/>
        <end position="91"/>
    </location>
</feature>
<dbReference type="Proteomes" id="UP001224775">
    <property type="component" value="Unassembled WGS sequence"/>
</dbReference>
<dbReference type="AlphaFoldDB" id="A0AAD8Y8I4"/>
<name>A0AAD8Y8I4_9STRA</name>
<feature type="transmembrane region" description="Helical" evidence="2">
    <location>
        <begin position="43"/>
        <end position="65"/>
    </location>
</feature>
<feature type="transmembrane region" description="Helical" evidence="2">
    <location>
        <begin position="12"/>
        <end position="31"/>
    </location>
</feature>